<comment type="caution">
    <text evidence="1">The sequence shown here is derived from an EMBL/GenBank/DDBJ whole genome shotgun (WGS) entry which is preliminary data.</text>
</comment>
<gene>
    <name evidence="1" type="ORF">CTEN210_03252</name>
</gene>
<evidence type="ECO:0000313" key="1">
    <source>
        <dbReference type="EMBL" id="GFH46778.1"/>
    </source>
</evidence>
<keyword evidence="2" id="KW-1185">Reference proteome</keyword>
<dbReference type="AlphaFoldDB" id="A0AAD3CJ12"/>
<dbReference type="EMBL" id="BLLK01000022">
    <property type="protein sequence ID" value="GFH46778.1"/>
    <property type="molecule type" value="Genomic_DNA"/>
</dbReference>
<evidence type="ECO:0000313" key="2">
    <source>
        <dbReference type="Proteomes" id="UP001054902"/>
    </source>
</evidence>
<name>A0AAD3CJ12_9STRA</name>
<protein>
    <submittedName>
        <fullName evidence="1">Uncharacterized protein</fullName>
    </submittedName>
</protein>
<dbReference type="Proteomes" id="UP001054902">
    <property type="component" value="Unassembled WGS sequence"/>
</dbReference>
<reference evidence="1 2" key="1">
    <citation type="journal article" date="2021" name="Sci. Rep.">
        <title>The genome of the diatom Chaetoceros tenuissimus carries an ancient integrated fragment of an extant virus.</title>
        <authorList>
            <person name="Hongo Y."/>
            <person name="Kimura K."/>
            <person name="Takaki Y."/>
            <person name="Yoshida Y."/>
            <person name="Baba S."/>
            <person name="Kobayashi G."/>
            <person name="Nagasaki K."/>
            <person name="Hano T."/>
            <person name="Tomaru Y."/>
        </authorList>
    </citation>
    <scope>NUCLEOTIDE SEQUENCE [LARGE SCALE GENOMIC DNA]</scope>
    <source>
        <strain evidence="1 2">NIES-3715</strain>
    </source>
</reference>
<accession>A0AAD3CJ12</accession>
<sequence length="156" mass="17797">MLSCVFRNVCSMHAIGSFGRNWSKEENVPSWWKSKARGADPNENRFLYCVTTFDFGVIQYTEKKSTGHRFLCSTIYESMCKRKSLSRTARTFILHADENGKDDEEYDRIKALNEEAEKSGVVTGGGLKAYFYAKISKRPGEQDVISILFKMRLAPA</sequence>
<proteinExistence type="predicted"/>
<organism evidence="1 2">
    <name type="scientific">Chaetoceros tenuissimus</name>
    <dbReference type="NCBI Taxonomy" id="426638"/>
    <lineage>
        <taxon>Eukaryota</taxon>
        <taxon>Sar</taxon>
        <taxon>Stramenopiles</taxon>
        <taxon>Ochrophyta</taxon>
        <taxon>Bacillariophyta</taxon>
        <taxon>Coscinodiscophyceae</taxon>
        <taxon>Chaetocerotophycidae</taxon>
        <taxon>Chaetocerotales</taxon>
        <taxon>Chaetocerotaceae</taxon>
        <taxon>Chaetoceros</taxon>
    </lineage>
</organism>